<dbReference type="InterPro" id="IPR045497">
    <property type="entry name" value="DUF6438"/>
</dbReference>
<evidence type="ECO:0000259" key="3">
    <source>
        <dbReference type="Pfam" id="PF20033"/>
    </source>
</evidence>
<comment type="caution">
    <text evidence="4">The sequence shown here is derived from an EMBL/GenBank/DDBJ whole genome shotgun (WGS) entry which is preliminary data.</text>
</comment>
<proteinExistence type="predicted"/>
<feature type="signal peptide" evidence="2">
    <location>
        <begin position="1"/>
        <end position="22"/>
    </location>
</feature>
<organism evidence="4 5">
    <name type="scientific">Massilia aurea</name>
    <dbReference type="NCBI Taxonomy" id="373040"/>
    <lineage>
        <taxon>Bacteria</taxon>
        <taxon>Pseudomonadati</taxon>
        <taxon>Pseudomonadota</taxon>
        <taxon>Betaproteobacteria</taxon>
        <taxon>Burkholderiales</taxon>
        <taxon>Oxalobacteraceae</taxon>
        <taxon>Telluria group</taxon>
        <taxon>Massilia</taxon>
    </lineage>
</organism>
<evidence type="ECO:0000256" key="1">
    <source>
        <dbReference type="SAM" id="MobiDB-lite"/>
    </source>
</evidence>
<evidence type="ECO:0000256" key="2">
    <source>
        <dbReference type="SAM" id="SignalP"/>
    </source>
</evidence>
<gene>
    <name evidence="4" type="ORF">HD842_001338</name>
</gene>
<evidence type="ECO:0000313" key="5">
    <source>
        <dbReference type="Proteomes" id="UP000540787"/>
    </source>
</evidence>
<keyword evidence="2" id="KW-0732">Signal</keyword>
<dbReference type="RefSeq" id="WP_183552509.1">
    <property type="nucleotide sequence ID" value="NZ_JACHBX010000001.1"/>
</dbReference>
<dbReference type="Pfam" id="PF20033">
    <property type="entry name" value="DUF6438"/>
    <property type="match status" value="1"/>
</dbReference>
<feature type="compositionally biased region" description="Polar residues" evidence="1">
    <location>
        <begin position="184"/>
        <end position="193"/>
    </location>
</feature>
<dbReference type="PROSITE" id="PS51257">
    <property type="entry name" value="PROKAR_LIPOPROTEIN"/>
    <property type="match status" value="1"/>
</dbReference>
<dbReference type="Proteomes" id="UP000540787">
    <property type="component" value="Unassembled WGS sequence"/>
</dbReference>
<protein>
    <recommendedName>
        <fullName evidence="3">DUF6438 domain-containing protein</fullName>
    </recommendedName>
</protein>
<feature type="chain" id="PRO_5030959947" description="DUF6438 domain-containing protein" evidence="2">
    <location>
        <begin position="23"/>
        <end position="193"/>
    </location>
</feature>
<sequence>MRSLSTWIFLTAALLLSACRDAGSIEQKRLKPFTDFDAFTIEQSACLFDCPAFEVKIFSDGRVRHSGPTFEHTGGSDESRIDRRGLTQIAQALRNASFDEIRDSYQEGADGCENTFTDMSTLSLSVSRGRGYRNKSVVLYTGCLGPTVPTERINTLIKDIDQVTGTGALLERRKQARQSGGGHSSTKNASTRS</sequence>
<dbReference type="AlphaFoldDB" id="A0A7X0CD46"/>
<feature type="domain" description="DUF6438" evidence="3">
    <location>
        <begin position="38"/>
        <end position="146"/>
    </location>
</feature>
<name>A0A7X0CD46_9BURK</name>
<reference evidence="4 5" key="1">
    <citation type="submission" date="2020-08" db="EMBL/GenBank/DDBJ databases">
        <title>The Agave Microbiome: Exploring the role of microbial communities in plant adaptations to desert environments.</title>
        <authorList>
            <person name="Partida-Martinez L.P."/>
        </authorList>
    </citation>
    <scope>NUCLEOTIDE SEQUENCE [LARGE SCALE GENOMIC DNA]</scope>
    <source>
        <strain evidence="4 5">AT3.2</strain>
    </source>
</reference>
<dbReference type="EMBL" id="JACHBX010000001">
    <property type="protein sequence ID" value="MBB6133227.1"/>
    <property type="molecule type" value="Genomic_DNA"/>
</dbReference>
<feature type="region of interest" description="Disordered" evidence="1">
    <location>
        <begin position="173"/>
        <end position="193"/>
    </location>
</feature>
<evidence type="ECO:0000313" key="4">
    <source>
        <dbReference type="EMBL" id="MBB6133227.1"/>
    </source>
</evidence>
<accession>A0A7X0CD46</accession>
<keyword evidence="5" id="KW-1185">Reference proteome</keyword>